<sequence>MASISWLDLAWCLLPLVFVAFIYHRWQGKISELTIASLRMFVQLLLMGYVLVSLFNYPSPWISAAVITLMLVVAAWIAIRPVRHLDGYLVPALIALGISVVVHLLISVVLVLQSDTWYQPQLIIPLAGMYFANTMNTLSLAAERFSSELAASSTVSEETTNQAKIKAFHTAMIPQINSLLAVGLVALPGMMTGQILSGVSPLVAVRYQIMIMTMVLGAAGLGAVIMLHLLAKNKN</sequence>
<feature type="transmembrane region" description="Helical" evidence="6">
    <location>
        <begin position="176"/>
        <end position="197"/>
    </location>
</feature>
<name>A0A2S0VV59_9ALTE</name>
<dbReference type="OrthoDB" id="9791807at2"/>
<keyword evidence="4 6" id="KW-1133">Transmembrane helix</keyword>
<dbReference type="GO" id="GO:0005886">
    <property type="term" value="C:plasma membrane"/>
    <property type="evidence" value="ECO:0007669"/>
    <property type="project" value="TreeGrafter"/>
</dbReference>
<evidence type="ECO:0000256" key="5">
    <source>
        <dbReference type="ARBA" id="ARBA00023136"/>
    </source>
</evidence>
<comment type="subcellular location">
    <subcellularLocation>
        <location evidence="1">Membrane</location>
        <topology evidence="1">Multi-pass membrane protein</topology>
    </subcellularLocation>
</comment>
<evidence type="ECO:0000256" key="6">
    <source>
        <dbReference type="SAM" id="Phobius"/>
    </source>
</evidence>
<evidence type="ECO:0008006" key="9">
    <source>
        <dbReference type="Google" id="ProtNLM"/>
    </source>
</evidence>
<dbReference type="Proteomes" id="UP000244441">
    <property type="component" value="Chromosome"/>
</dbReference>
<feature type="transmembrane region" description="Helical" evidence="6">
    <location>
        <begin position="122"/>
        <end position="142"/>
    </location>
</feature>
<evidence type="ECO:0000256" key="4">
    <source>
        <dbReference type="ARBA" id="ARBA00022989"/>
    </source>
</evidence>
<keyword evidence="5 6" id="KW-0472">Membrane</keyword>
<proteinExistence type="inferred from homology"/>
<feature type="transmembrane region" description="Helical" evidence="6">
    <location>
        <begin position="6"/>
        <end position="24"/>
    </location>
</feature>
<dbReference type="PANTHER" id="PTHR30028">
    <property type="entry name" value="UPF0014 INNER MEMBRANE PROTEIN YBBM-RELATED"/>
    <property type="match status" value="1"/>
</dbReference>
<reference evidence="7 8" key="1">
    <citation type="submission" date="2018-01" db="EMBL/GenBank/DDBJ databases">
        <title>Genome sequence of a Cantenovulum-like bacteria.</title>
        <authorList>
            <person name="Tan W.R."/>
            <person name="Lau N.-S."/>
            <person name="Go F."/>
            <person name="Amirul A.-A.A."/>
        </authorList>
    </citation>
    <scope>NUCLEOTIDE SEQUENCE [LARGE SCALE GENOMIC DNA]</scope>
    <source>
        <strain evidence="7 8">CCB-QB4</strain>
    </source>
</reference>
<evidence type="ECO:0000256" key="3">
    <source>
        <dbReference type="ARBA" id="ARBA00022692"/>
    </source>
</evidence>
<keyword evidence="8" id="KW-1185">Reference proteome</keyword>
<protein>
    <recommendedName>
        <fullName evidence="9">ABC transport system permease protein</fullName>
    </recommendedName>
</protein>
<evidence type="ECO:0000256" key="2">
    <source>
        <dbReference type="ARBA" id="ARBA00005268"/>
    </source>
</evidence>
<comment type="similarity">
    <text evidence="2">Belongs to the UPF0014 family.</text>
</comment>
<feature type="transmembrane region" description="Helical" evidence="6">
    <location>
        <begin position="36"/>
        <end position="55"/>
    </location>
</feature>
<feature type="transmembrane region" description="Helical" evidence="6">
    <location>
        <begin position="88"/>
        <end position="110"/>
    </location>
</feature>
<dbReference type="PANTHER" id="PTHR30028:SF0">
    <property type="entry name" value="PROTEIN ALUMINUM SENSITIVE 3"/>
    <property type="match status" value="1"/>
</dbReference>
<dbReference type="Pfam" id="PF03649">
    <property type="entry name" value="UPF0014"/>
    <property type="match status" value="1"/>
</dbReference>
<dbReference type="AlphaFoldDB" id="A0A2S0VV59"/>
<gene>
    <name evidence="7" type="ORF">C2869_17495</name>
</gene>
<accession>A0A2S0VV59</accession>
<dbReference type="KEGG" id="cate:C2869_17495"/>
<evidence type="ECO:0000313" key="8">
    <source>
        <dbReference type="Proteomes" id="UP000244441"/>
    </source>
</evidence>
<dbReference type="InterPro" id="IPR005226">
    <property type="entry name" value="UPF0014_fam"/>
</dbReference>
<organism evidence="7 8">
    <name type="scientific">Saccharobesus litoralis</name>
    <dbReference type="NCBI Taxonomy" id="2172099"/>
    <lineage>
        <taxon>Bacteria</taxon>
        <taxon>Pseudomonadati</taxon>
        <taxon>Pseudomonadota</taxon>
        <taxon>Gammaproteobacteria</taxon>
        <taxon>Alteromonadales</taxon>
        <taxon>Alteromonadaceae</taxon>
        <taxon>Saccharobesus</taxon>
    </lineage>
</organism>
<dbReference type="RefSeq" id="WP_108604171.1">
    <property type="nucleotide sequence ID" value="NZ_CP026604.1"/>
</dbReference>
<feature type="transmembrane region" description="Helical" evidence="6">
    <location>
        <begin position="61"/>
        <end position="79"/>
    </location>
</feature>
<evidence type="ECO:0000256" key="1">
    <source>
        <dbReference type="ARBA" id="ARBA00004141"/>
    </source>
</evidence>
<evidence type="ECO:0000313" key="7">
    <source>
        <dbReference type="EMBL" id="AWB68106.1"/>
    </source>
</evidence>
<feature type="transmembrane region" description="Helical" evidence="6">
    <location>
        <begin position="209"/>
        <end position="231"/>
    </location>
</feature>
<keyword evidence="3 6" id="KW-0812">Transmembrane</keyword>
<dbReference type="EMBL" id="CP026604">
    <property type="protein sequence ID" value="AWB68106.1"/>
    <property type="molecule type" value="Genomic_DNA"/>
</dbReference>